<dbReference type="GO" id="GO:0001510">
    <property type="term" value="P:RNA methylation"/>
    <property type="evidence" value="ECO:0007669"/>
    <property type="project" value="InterPro"/>
</dbReference>
<dbReference type="RefSeq" id="WP_150023677.1">
    <property type="nucleotide sequence ID" value="NZ_VWOJ01000003.1"/>
</dbReference>
<evidence type="ECO:0000256" key="5">
    <source>
        <dbReference type="PROSITE-ProRule" id="PRU01023"/>
    </source>
</evidence>
<evidence type="ECO:0000313" key="7">
    <source>
        <dbReference type="EMBL" id="KAA5802427.1"/>
    </source>
</evidence>
<dbReference type="PROSITE" id="PS51686">
    <property type="entry name" value="SAM_MT_RSMB_NOP"/>
    <property type="match status" value="1"/>
</dbReference>
<dbReference type="GO" id="GO:0003723">
    <property type="term" value="F:RNA binding"/>
    <property type="evidence" value="ECO:0007669"/>
    <property type="project" value="UniProtKB-UniRule"/>
</dbReference>
<dbReference type="InterPro" id="IPR006027">
    <property type="entry name" value="NusB_RsmB_TIM44"/>
</dbReference>
<dbReference type="CDD" id="cd02440">
    <property type="entry name" value="AdoMet_MTases"/>
    <property type="match status" value="1"/>
</dbReference>
<keyword evidence="3 5" id="KW-0949">S-adenosyl-L-methionine</keyword>
<organism evidence="7 8">
    <name type="scientific">Alkalicaulis satelles</name>
    <dbReference type="NCBI Taxonomy" id="2609175"/>
    <lineage>
        <taxon>Bacteria</taxon>
        <taxon>Pseudomonadati</taxon>
        <taxon>Pseudomonadota</taxon>
        <taxon>Alphaproteobacteria</taxon>
        <taxon>Maricaulales</taxon>
        <taxon>Maricaulaceae</taxon>
        <taxon>Alkalicaulis</taxon>
    </lineage>
</organism>
<sequence length="447" mass="46996">MSASKPRRPSRPAPDLPSHLIARAAALAAVRGVFESGTPLDAGLAGRPEWAGMEARDRAFARALAAAVIRRPGALDAALSAVLDRPLPETALRARLALRCGAAELLILSTPPHAAVDAWVELMGASPESAGFRRLANAVLRRLKGRGGPLFEQADPLDDLPAWLAARWRRSYGEGAARAMAKASSVAPPLDLTPRPGEDAAALAAAIGGAVLPTGTVRREGIGLVEELPGFEAGRWWVQDAAAALPARLLDARPGELVADLCAAPGGKTLQLAATGADVTAVELSARRLRRVEVNLARTGLAARLVEADAAEWRPEAPLDAVLLDAPCTATGTLRRRPDAAWAKSESDIEALAAIQSRLLDAAFDRLKPGGRLIYCTCSLEPEEGEAQITAFLERTPGAALDRVRAEELPGLGGAIADEGWVRTRPDMWPGEGGLDGFFIARIVRAP</sequence>
<evidence type="ECO:0000259" key="6">
    <source>
        <dbReference type="PROSITE" id="PS51686"/>
    </source>
</evidence>
<dbReference type="SUPFAM" id="SSF53335">
    <property type="entry name" value="S-adenosyl-L-methionine-dependent methyltransferases"/>
    <property type="match status" value="1"/>
</dbReference>
<dbReference type="AlphaFoldDB" id="A0A5M6ZF84"/>
<keyword evidence="4 5" id="KW-0694">RNA-binding</keyword>
<dbReference type="PRINTS" id="PR02008">
    <property type="entry name" value="RCMTFAMILY"/>
</dbReference>
<keyword evidence="1 5" id="KW-0489">Methyltransferase</keyword>
<dbReference type="InterPro" id="IPR035926">
    <property type="entry name" value="NusB-like_sf"/>
</dbReference>
<dbReference type="Gene3D" id="3.40.50.150">
    <property type="entry name" value="Vaccinia Virus protein VP39"/>
    <property type="match status" value="1"/>
</dbReference>
<dbReference type="Proteomes" id="UP000325122">
    <property type="component" value="Unassembled WGS sequence"/>
</dbReference>
<dbReference type="Pfam" id="PF01189">
    <property type="entry name" value="Methyltr_RsmB-F"/>
    <property type="match status" value="1"/>
</dbReference>
<comment type="caution">
    <text evidence="7">The sequence shown here is derived from an EMBL/GenBank/DDBJ whole genome shotgun (WGS) entry which is preliminary data.</text>
</comment>
<feature type="binding site" evidence="5">
    <location>
        <position position="325"/>
    </location>
    <ligand>
        <name>S-adenosyl-L-methionine</name>
        <dbReference type="ChEBI" id="CHEBI:59789"/>
    </ligand>
</feature>
<name>A0A5M6ZF84_9PROT</name>
<dbReference type="InterPro" id="IPR049560">
    <property type="entry name" value="MeTrfase_RsmB-F_NOP2_cat"/>
</dbReference>
<feature type="binding site" evidence="5">
    <location>
        <position position="309"/>
    </location>
    <ligand>
        <name>S-adenosyl-L-methionine</name>
        <dbReference type="ChEBI" id="CHEBI:59789"/>
    </ligand>
</feature>
<dbReference type="EMBL" id="VWOJ01000003">
    <property type="protein sequence ID" value="KAA5802427.1"/>
    <property type="molecule type" value="Genomic_DNA"/>
</dbReference>
<dbReference type="InterPro" id="IPR001678">
    <property type="entry name" value="MeTrfase_RsmB-F_NOP2_dom"/>
</dbReference>
<dbReference type="InterPro" id="IPR023267">
    <property type="entry name" value="RCMT"/>
</dbReference>
<dbReference type="GO" id="GO:0008173">
    <property type="term" value="F:RNA methyltransferase activity"/>
    <property type="evidence" value="ECO:0007669"/>
    <property type="project" value="InterPro"/>
</dbReference>
<gene>
    <name evidence="7" type="ORF">F1654_11445</name>
</gene>
<dbReference type="FunFam" id="3.40.50.150:FF:000257">
    <property type="entry name" value="16S rRNA methyltransferase"/>
    <property type="match status" value="1"/>
</dbReference>
<dbReference type="Gene3D" id="1.10.940.10">
    <property type="entry name" value="NusB-like"/>
    <property type="match status" value="1"/>
</dbReference>
<feature type="binding site" evidence="5">
    <location>
        <position position="283"/>
    </location>
    <ligand>
        <name>S-adenosyl-L-methionine</name>
        <dbReference type="ChEBI" id="CHEBI:59789"/>
    </ligand>
</feature>
<protein>
    <submittedName>
        <fullName evidence="7">RsmB/NOP family class I SAM-dependent RNA methyltransferase</fullName>
    </submittedName>
</protein>
<feature type="domain" description="SAM-dependent MTase RsmB/NOP-type" evidence="6">
    <location>
        <begin position="164"/>
        <end position="446"/>
    </location>
</feature>
<dbReference type="Pfam" id="PF01029">
    <property type="entry name" value="NusB"/>
    <property type="match status" value="1"/>
</dbReference>
<feature type="active site" description="Nucleophile" evidence="5">
    <location>
        <position position="378"/>
    </location>
</feature>
<reference evidence="7 8" key="1">
    <citation type="submission" date="2019-09" db="EMBL/GenBank/DDBJ databases">
        <authorList>
            <person name="Kevbrin V."/>
            <person name="Grouzdev D.S."/>
        </authorList>
    </citation>
    <scope>NUCLEOTIDE SEQUENCE [LARGE SCALE GENOMIC DNA]</scope>
    <source>
        <strain evidence="7 8">G-192</strain>
    </source>
</reference>
<accession>A0A5M6ZF84</accession>
<evidence type="ECO:0000256" key="4">
    <source>
        <dbReference type="ARBA" id="ARBA00022884"/>
    </source>
</evidence>
<dbReference type="PANTHER" id="PTHR22807">
    <property type="entry name" value="NOP2 YEAST -RELATED NOL1/NOP2/FMU SUN DOMAIN-CONTAINING"/>
    <property type="match status" value="1"/>
</dbReference>
<proteinExistence type="inferred from homology"/>
<dbReference type="InterPro" id="IPR029063">
    <property type="entry name" value="SAM-dependent_MTases_sf"/>
</dbReference>
<dbReference type="PANTHER" id="PTHR22807:SF61">
    <property type="entry name" value="NOL1_NOP2_SUN FAMILY PROTEIN _ ANTITERMINATION NUSB DOMAIN-CONTAINING PROTEIN"/>
    <property type="match status" value="1"/>
</dbReference>
<evidence type="ECO:0000256" key="2">
    <source>
        <dbReference type="ARBA" id="ARBA00022679"/>
    </source>
</evidence>
<comment type="similarity">
    <text evidence="5">Belongs to the class I-like SAM-binding methyltransferase superfamily. RsmB/NOP family.</text>
</comment>
<keyword evidence="2 5" id="KW-0808">Transferase</keyword>
<evidence type="ECO:0000256" key="1">
    <source>
        <dbReference type="ARBA" id="ARBA00022603"/>
    </source>
</evidence>
<evidence type="ECO:0000313" key="8">
    <source>
        <dbReference type="Proteomes" id="UP000325122"/>
    </source>
</evidence>
<keyword evidence="8" id="KW-1185">Reference proteome</keyword>
<dbReference type="SUPFAM" id="SSF48013">
    <property type="entry name" value="NusB-like"/>
    <property type="match status" value="1"/>
</dbReference>
<feature type="binding site" evidence="5">
    <location>
        <begin position="262"/>
        <end position="268"/>
    </location>
    <ligand>
        <name>S-adenosyl-L-methionine</name>
        <dbReference type="ChEBI" id="CHEBI:59789"/>
    </ligand>
</feature>
<dbReference type="GO" id="GO:0006355">
    <property type="term" value="P:regulation of DNA-templated transcription"/>
    <property type="evidence" value="ECO:0007669"/>
    <property type="project" value="InterPro"/>
</dbReference>
<evidence type="ECO:0000256" key="3">
    <source>
        <dbReference type="ARBA" id="ARBA00022691"/>
    </source>
</evidence>